<accession>A0A7I6GXQ0</accession>
<keyword evidence="1" id="KW-1133">Transmembrane helix</keyword>
<organism evidence="2">
    <name type="scientific">Borrelia garinii subsp. bavariensis (strain ATCC BAA-2496 / DSM 23469 / PBi)</name>
    <name type="common">Borreliella bavariensis</name>
    <dbReference type="NCBI Taxonomy" id="290434"/>
    <lineage>
        <taxon>Bacteria</taxon>
        <taxon>Pseudomonadati</taxon>
        <taxon>Spirochaetota</taxon>
        <taxon>Spirochaetia</taxon>
        <taxon>Spirochaetales</taxon>
        <taxon>Borreliaceae</taxon>
        <taxon>Borreliella</taxon>
    </lineage>
</organism>
<evidence type="ECO:0000256" key="1">
    <source>
        <dbReference type="SAM" id="Phobius"/>
    </source>
</evidence>
<sequence length="90" mass="10422">MKKGISILNIFFFISFFYFCFLVLKSLKNIETEILGFRLIEEGNEKDIKEDNNNISYINKESIILTEIKEGEIYGGGVSFCGLCYMGKIW</sequence>
<keyword evidence="1" id="KW-0472">Membrane</keyword>
<dbReference type="EMBL" id="AY722925">
    <property type="protein sequence ID" value="AAU86048.1"/>
    <property type="molecule type" value="Genomic_DNA"/>
</dbReference>
<name>A0A7I6GXQ0_BORGP</name>
<reference evidence="2" key="1">
    <citation type="journal article" date="2004" name="Nucleic Acids Res.">
        <title>Comparative analysis of the Borrelia garinii genome.</title>
        <authorList>
            <person name="Glockner G."/>
            <person name="Lehmann R."/>
            <person name="Romualdi A."/>
            <person name="Pradella S."/>
            <person name="Schulte-Spechtel U."/>
            <person name="Schilhabel M."/>
            <person name="Wilske B."/>
            <person name="Suhnel J."/>
            <person name="Platzer M."/>
        </authorList>
    </citation>
    <scope>NUCLEOTIDE SEQUENCE [LARGE SCALE GENOMIC DNA]</scope>
    <source>
        <strain>ATCC BAA-2496 / DSM 23469 / PBi</strain>
        <strain evidence="2">PBi</strain>
        <plasmid>11</plasmid>
    </source>
</reference>
<dbReference type="AlphaFoldDB" id="A0A7I6GXQ0"/>
<feature type="transmembrane region" description="Helical" evidence="1">
    <location>
        <begin position="6"/>
        <end position="24"/>
    </location>
</feature>
<geneLocation type="plasmid" evidence="3">
    <name>11</name>
</geneLocation>
<gene>
    <name evidence="2" type="ordered locus">BGP197</name>
</gene>
<evidence type="ECO:0000313" key="3">
    <source>
        <dbReference type="Proteomes" id="UP000002276"/>
    </source>
</evidence>
<reference evidence="2" key="2">
    <citation type="submission" date="2004-09" db="EMBL/GenBank/DDBJ databases">
        <authorList>
            <person name="Gloeckner G."/>
            <person name="Schilhabel M."/>
            <person name="Lehmann R."/>
            <person name="Platzer M."/>
        </authorList>
    </citation>
    <scope>NUCLEOTIDE SEQUENCE</scope>
    <source>
        <strain evidence="2">PBi</strain>
    </source>
</reference>
<evidence type="ECO:0000313" key="2">
    <source>
        <dbReference type="EMBL" id="AAU86048.1"/>
    </source>
</evidence>
<protein>
    <submittedName>
        <fullName evidence="2">Uncharacterized protein</fullName>
    </submittedName>
</protein>
<proteinExistence type="predicted"/>
<keyword evidence="1" id="KW-0812">Transmembrane</keyword>